<proteinExistence type="predicted"/>
<dbReference type="Proteomes" id="UP000053477">
    <property type="component" value="Unassembled WGS sequence"/>
</dbReference>
<keyword evidence="2" id="KW-1185">Reference proteome</keyword>
<dbReference type="InParanoid" id="A0A0H2RKG0"/>
<protein>
    <submittedName>
        <fullName evidence="1">Uncharacterized protein</fullName>
    </submittedName>
</protein>
<reference evidence="1 2" key="1">
    <citation type="submission" date="2015-04" db="EMBL/GenBank/DDBJ databases">
        <title>Complete genome sequence of Schizopora paradoxa KUC8140, a cosmopolitan wood degrader in East Asia.</title>
        <authorList>
            <consortium name="DOE Joint Genome Institute"/>
            <person name="Min B."/>
            <person name="Park H."/>
            <person name="Jang Y."/>
            <person name="Kim J.-J."/>
            <person name="Kim K.H."/>
            <person name="Pangilinan J."/>
            <person name="Lipzen A."/>
            <person name="Riley R."/>
            <person name="Grigoriev I.V."/>
            <person name="Spatafora J.W."/>
            <person name="Choi I.-G."/>
        </authorList>
    </citation>
    <scope>NUCLEOTIDE SEQUENCE [LARGE SCALE GENOMIC DNA]</scope>
    <source>
        <strain evidence="1 2">KUC8140</strain>
    </source>
</reference>
<dbReference type="AlphaFoldDB" id="A0A0H2RKG0"/>
<evidence type="ECO:0000313" key="1">
    <source>
        <dbReference type="EMBL" id="KLO05296.1"/>
    </source>
</evidence>
<accession>A0A0H2RKG0</accession>
<sequence length="52" mass="5967">MAFKFEIPCTRHSQCMIKQKCTVDRNTNACLYFPSTLSTTTCILIDRFGFSP</sequence>
<organism evidence="1 2">
    <name type="scientific">Schizopora paradoxa</name>
    <dbReference type="NCBI Taxonomy" id="27342"/>
    <lineage>
        <taxon>Eukaryota</taxon>
        <taxon>Fungi</taxon>
        <taxon>Dikarya</taxon>
        <taxon>Basidiomycota</taxon>
        <taxon>Agaricomycotina</taxon>
        <taxon>Agaricomycetes</taxon>
        <taxon>Hymenochaetales</taxon>
        <taxon>Schizoporaceae</taxon>
        <taxon>Schizopora</taxon>
    </lineage>
</organism>
<evidence type="ECO:0000313" key="2">
    <source>
        <dbReference type="Proteomes" id="UP000053477"/>
    </source>
</evidence>
<dbReference type="EMBL" id="KQ086330">
    <property type="protein sequence ID" value="KLO05296.1"/>
    <property type="molecule type" value="Genomic_DNA"/>
</dbReference>
<name>A0A0H2RKG0_9AGAM</name>
<gene>
    <name evidence="1" type="ORF">SCHPADRAFT_911123</name>
</gene>